<sequence length="354" mass="40497">MWQKFSLFLISFIFFNCTNRNNQDLNLIYNNALIVEGESHFKNITQLTFSGENAEAYFSPDGKKLIYQSHDGDSLCDQIYIMDIETGKIDLVSNGQGVTTCSFFQYPDPKKIIYSSTYLDDSACPPKPDYTMGYVWKLYPGYDIFSADLNGSNPISLTSSPGYDAEATYSFDGKKIIYTSLNSGDLELWTMNPDGTDKEQLTDKLGYDGGAFYSHDGSKIIWRAYYPQTEKEISDYKYLLSDNSIRPMALQLWVMNADGSNKKQITNNGSANFGPFFFPKDNKIIFSSNMHDLKRRDFDLYSVNIDGSRLERITYFDGFDGFPMFSPNGKYLVFASNRNQKHRGDTNLFICEWK</sequence>
<dbReference type="InterPro" id="IPR011042">
    <property type="entry name" value="6-blade_b-propeller_TolB-like"/>
</dbReference>
<dbReference type="Pfam" id="PF07676">
    <property type="entry name" value="PD40"/>
    <property type="match status" value="4"/>
</dbReference>
<organism evidence="2">
    <name type="scientific">marine metagenome</name>
    <dbReference type="NCBI Taxonomy" id="408172"/>
    <lineage>
        <taxon>unclassified sequences</taxon>
        <taxon>metagenomes</taxon>
        <taxon>ecological metagenomes</taxon>
    </lineage>
</organism>
<evidence type="ECO:0000313" key="2">
    <source>
        <dbReference type="EMBL" id="SVA77977.1"/>
    </source>
</evidence>
<dbReference type="PANTHER" id="PTHR36842:SF1">
    <property type="entry name" value="PROTEIN TOLB"/>
    <property type="match status" value="1"/>
</dbReference>
<dbReference type="InterPro" id="IPR011659">
    <property type="entry name" value="WD40"/>
</dbReference>
<dbReference type="PANTHER" id="PTHR36842">
    <property type="entry name" value="PROTEIN TOLB HOMOLOG"/>
    <property type="match status" value="1"/>
</dbReference>
<name>A0A381YN61_9ZZZZ</name>
<dbReference type="Gene3D" id="2.120.10.30">
    <property type="entry name" value="TolB, C-terminal domain"/>
    <property type="match status" value="3"/>
</dbReference>
<protein>
    <recommendedName>
        <fullName evidence="3">Dipeptidylpeptidase IV N-terminal domain-containing protein</fullName>
    </recommendedName>
</protein>
<comment type="similarity">
    <text evidence="1">Belongs to the TolB family.</text>
</comment>
<dbReference type="AlphaFoldDB" id="A0A381YN61"/>
<dbReference type="EMBL" id="UINC01018541">
    <property type="protein sequence ID" value="SVA77977.1"/>
    <property type="molecule type" value="Genomic_DNA"/>
</dbReference>
<evidence type="ECO:0000256" key="1">
    <source>
        <dbReference type="ARBA" id="ARBA00009820"/>
    </source>
</evidence>
<reference evidence="2" key="1">
    <citation type="submission" date="2018-05" db="EMBL/GenBank/DDBJ databases">
        <authorList>
            <person name="Lanie J.A."/>
            <person name="Ng W.-L."/>
            <person name="Kazmierczak K.M."/>
            <person name="Andrzejewski T.M."/>
            <person name="Davidsen T.M."/>
            <person name="Wayne K.J."/>
            <person name="Tettelin H."/>
            <person name="Glass J.I."/>
            <person name="Rusch D."/>
            <person name="Podicherti R."/>
            <person name="Tsui H.-C.T."/>
            <person name="Winkler M.E."/>
        </authorList>
    </citation>
    <scope>NUCLEOTIDE SEQUENCE</scope>
</reference>
<gene>
    <name evidence="2" type="ORF">METZ01_LOCUS130831</name>
</gene>
<evidence type="ECO:0008006" key="3">
    <source>
        <dbReference type="Google" id="ProtNLM"/>
    </source>
</evidence>
<accession>A0A381YN61</accession>
<proteinExistence type="inferred from homology"/>
<dbReference type="SUPFAM" id="SSF82171">
    <property type="entry name" value="DPP6 N-terminal domain-like"/>
    <property type="match status" value="1"/>
</dbReference>